<dbReference type="InterPro" id="IPR000432">
    <property type="entry name" value="DNA_mismatch_repair_MutS_C"/>
</dbReference>
<dbReference type="Gene3D" id="1.10.1420.10">
    <property type="match status" value="1"/>
</dbReference>
<dbReference type="Proteomes" id="UP001142055">
    <property type="component" value="Chromosome 1"/>
</dbReference>
<organism evidence="7 8">
    <name type="scientific">Blomia tropicalis</name>
    <name type="common">Mite</name>
    <dbReference type="NCBI Taxonomy" id="40697"/>
    <lineage>
        <taxon>Eukaryota</taxon>
        <taxon>Metazoa</taxon>
        <taxon>Ecdysozoa</taxon>
        <taxon>Arthropoda</taxon>
        <taxon>Chelicerata</taxon>
        <taxon>Arachnida</taxon>
        <taxon>Acari</taxon>
        <taxon>Acariformes</taxon>
        <taxon>Sarcoptiformes</taxon>
        <taxon>Astigmata</taxon>
        <taxon>Glycyphagoidea</taxon>
        <taxon>Echimyopodidae</taxon>
        <taxon>Blomia</taxon>
    </lineage>
</organism>
<sequence length="835" mass="97672">MHSNKTKSYQSQISTMDDITPSEIRQVILSICYKNCKLGISIYRSVFNRLDLIHEIYEYYDFKSLTLIISNIKPTIVLIESKCDENLYKFLKQNATNLLELLKEDKTKNSTITSDNNSFNEDEESDLFSNLESNNEHIIDKFFLLKLSNRLYQYDQCRSKILSLNLPKMSEMFDINERFIFLSSRINFSEINTIKSLGVLLYYLEKNESSFYNFRYQQLMAKVKIIYLNMSNVTIDDLTFETLEIFQQEWHPSTSKKGIYKKEGLSLYGVFNSCFTKMGSFYLKKLFQQPLNEIDILIDRYNTIEYFCNPYNRELKSNLSKCLKKIQDIGPILQRFSTVTSIQFSDIKTFYETLQNIIMLRNYMMTIKKNNLTIFAYFNALLEIELDEIVQCLQNTIDFKKSALTKKVEILSNIDTTLDELKSTFNRLPFVLKNTKSLEEMYISNDQSQTCIDQSLLNNVYIPQLGFLIMIPLVYAQSIQNIEKYGLEMAFCANDMAYYKNDIMRNYDCWFGDIKSDINDRTQLILKEIKNEILNKKQSLKFSMVICAQLDAYIAMSQTAIDNNFVRPKLNCREMMKIVEGRHPLYELVDGTFVANSYQSCLDNSQCEKVMIVYGANHCGKTVYLKQVCLIIYLAHIGSFVPAKYADISIVDQIYTRIRTPESISTQMSAFKNDLNQIIMANKYATQRSLVVIDCFGRGTLRLDGYSLLCSLINNWIESKHCPHLIINWQFNIKPEIRIPSLVGKMLNYFTFEINENKTNSYRLVYGEMDSFANSIQEIGRHSRFSASNHMEQLCHVFPNLFAKYNEYIFLVELVLSVKDNEDLVMLNERIEKKY</sequence>
<dbReference type="PANTHER" id="PTHR11361:SF20">
    <property type="entry name" value="MUTS PROTEIN HOMOLOG 5"/>
    <property type="match status" value="1"/>
</dbReference>
<evidence type="ECO:0000256" key="3">
    <source>
        <dbReference type="ARBA" id="ARBA00022840"/>
    </source>
</evidence>
<comment type="caution">
    <text evidence="7">The sequence shown here is derived from an EMBL/GenBank/DDBJ whole genome shotgun (WGS) entry which is preliminary data.</text>
</comment>
<reference evidence="7" key="1">
    <citation type="submission" date="2022-12" db="EMBL/GenBank/DDBJ databases">
        <title>Genome assemblies of Blomia tropicalis.</title>
        <authorList>
            <person name="Cui Y."/>
        </authorList>
    </citation>
    <scope>NUCLEOTIDE SEQUENCE</scope>
    <source>
        <tissue evidence="7">Adult mites</tissue>
    </source>
</reference>
<accession>A0A9Q0RR07</accession>
<dbReference type="PANTHER" id="PTHR11361">
    <property type="entry name" value="DNA MISMATCH REPAIR PROTEIN MUTS FAMILY MEMBER"/>
    <property type="match status" value="1"/>
</dbReference>
<feature type="domain" description="DNA mismatch repair proteins mutS family" evidence="6">
    <location>
        <begin position="608"/>
        <end position="792"/>
    </location>
</feature>
<keyword evidence="2" id="KW-0547">Nucleotide-binding</keyword>
<dbReference type="InterPro" id="IPR036187">
    <property type="entry name" value="DNA_mismatch_repair_MutS_sf"/>
</dbReference>
<dbReference type="InterPro" id="IPR027417">
    <property type="entry name" value="P-loop_NTPase"/>
</dbReference>
<dbReference type="PIRSF" id="PIRSF037677">
    <property type="entry name" value="DNA_mis_repair_Msh6"/>
    <property type="match status" value="1"/>
</dbReference>
<keyword evidence="8" id="KW-1185">Reference proteome</keyword>
<comment type="similarity">
    <text evidence="1">Belongs to the DNA mismatch repair MutS family.</text>
</comment>
<evidence type="ECO:0000259" key="6">
    <source>
        <dbReference type="SMART" id="SM00534"/>
    </source>
</evidence>
<dbReference type="SMART" id="SM00533">
    <property type="entry name" value="MUTSd"/>
    <property type="match status" value="1"/>
</dbReference>
<dbReference type="GO" id="GO:0005634">
    <property type="term" value="C:nucleus"/>
    <property type="evidence" value="ECO:0007669"/>
    <property type="project" value="TreeGrafter"/>
</dbReference>
<dbReference type="GO" id="GO:0140664">
    <property type="term" value="F:ATP-dependent DNA damage sensor activity"/>
    <property type="evidence" value="ECO:0007669"/>
    <property type="project" value="InterPro"/>
</dbReference>
<dbReference type="OMA" id="HYFVQDC"/>
<evidence type="ECO:0000259" key="5">
    <source>
        <dbReference type="SMART" id="SM00533"/>
    </source>
</evidence>
<dbReference type="GO" id="GO:0006298">
    <property type="term" value="P:mismatch repair"/>
    <property type="evidence" value="ECO:0007669"/>
    <property type="project" value="InterPro"/>
</dbReference>
<dbReference type="SUPFAM" id="SSF48334">
    <property type="entry name" value="DNA repair protein MutS, domain III"/>
    <property type="match status" value="1"/>
</dbReference>
<dbReference type="EMBL" id="JAPWDV010000001">
    <property type="protein sequence ID" value="KAJ6222506.1"/>
    <property type="molecule type" value="Genomic_DNA"/>
</dbReference>
<feature type="domain" description="DNA mismatch repair protein MutS core" evidence="5">
    <location>
        <begin position="262"/>
        <end position="589"/>
    </location>
</feature>
<dbReference type="Pfam" id="PF00488">
    <property type="entry name" value="MutS_V"/>
    <property type="match status" value="1"/>
</dbReference>
<dbReference type="InterPro" id="IPR007696">
    <property type="entry name" value="DNA_mismatch_repair_MutS_core"/>
</dbReference>
<evidence type="ECO:0000256" key="1">
    <source>
        <dbReference type="ARBA" id="ARBA00006271"/>
    </source>
</evidence>
<protein>
    <submittedName>
        <fullName evidence="7">Uncharacterized protein</fullName>
    </submittedName>
</protein>
<dbReference type="Gene3D" id="3.40.50.300">
    <property type="entry name" value="P-loop containing nucleotide triphosphate hydrolases"/>
    <property type="match status" value="1"/>
</dbReference>
<dbReference type="OrthoDB" id="29596at2759"/>
<keyword evidence="4" id="KW-0238">DNA-binding</keyword>
<dbReference type="InterPro" id="IPR017261">
    <property type="entry name" value="DNA_mismatch_repair_MutS/MSH"/>
</dbReference>
<dbReference type="GO" id="GO:0051026">
    <property type="term" value="P:chiasma assembly"/>
    <property type="evidence" value="ECO:0007669"/>
    <property type="project" value="TreeGrafter"/>
</dbReference>
<keyword evidence="3" id="KW-0067">ATP-binding</keyword>
<proteinExistence type="inferred from homology"/>
<evidence type="ECO:0000313" key="7">
    <source>
        <dbReference type="EMBL" id="KAJ6222506.1"/>
    </source>
</evidence>
<gene>
    <name evidence="7" type="ORF">RDWZM_001051</name>
</gene>
<dbReference type="Pfam" id="PF05192">
    <property type="entry name" value="MutS_III"/>
    <property type="match status" value="1"/>
</dbReference>
<evidence type="ECO:0000313" key="8">
    <source>
        <dbReference type="Proteomes" id="UP001142055"/>
    </source>
</evidence>
<dbReference type="InterPro" id="IPR045076">
    <property type="entry name" value="MutS"/>
</dbReference>
<evidence type="ECO:0000256" key="4">
    <source>
        <dbReference type="ARBA" id="ARBA00023125"/>
    </source>
</evidence>
<dbReference type="GO" id="GO:0030983">
    <property type="term" value="F:mismatched DNA binding"/>
    <property type="evidence" value="ECO:0007669"/>
    <property type="project" value="InterPro"/>
</dbReference>
<dbReference type="AlphaFoldDB" id="A0A9Q0RR07"/>
<dbReference type="SUPFAM" id="SSF52540">
    <property type="entry name" value="P-loop containing nucleoside triphosphate hydrolases"/>
    <property type="match status" value="1"/>
</dbReference>
<dbReference type="SMART" id="SM00534">
    <property type="entry name" value="MUTSac"/>
    <property type="match status" value="1"/>
</dbReference>
<evidence type="ECO:0000256" key="2">
    <source>
        <dbReference type="ARBA" id="ARBA00022741"/>
    </source>
</evidence>
<dbReference type="GO" id="GO:0005524">
    <property type="term" value="F:ATP binding"/>
    <property type="evidence" value="ECO:0007669"/>
    <property type="project" value="UniProtKB-KW"/>
</dbReference>
<name>A0A9Q0RR07_BLOTA</name>